<reference evidence="1 2" key="1">
    <citation type="journal article" date="2024" name="BMC Genomics">
        <title>De novo assembly and annotation of Popillia japonica's genome with initial clues to its potential as an invasive pest.</title>
        <authorList>
            <person name="Cucini C."/>
            <person name="Boschi S."/>
            <person name="Funari R."/>
            <person name="Cardaioli E."/>
            <person name="Iannotti N."/>
            <person name="Marturano G."/>
            <person name="Paoli F."/>
            <person name="Bruttini M."/>
            <person name="Carapelli A."/>
            <person name="Frati F."/>
            <person name="Nardi F."/>
        </authorList>
    </citation>
    <scope>NUCLEOTIDE SEQUENCE [LARGE SCALE GENOMIC DNA]</scope>
    <source>
        <strain evidence="1">DMR45628</strain>
    </source>
</reference>
<sequence length="77" mass="8879">MPSQQSPPVQSQTYFTTGEKLLLDVRRFVSNTVPELIPVINQAEFATVSYTYTSNMLNQDEISFFFKLHLIIIYFIG</sequence>
<name>A0AAW1N9Y2_POPJA</name>
<keyword evidence="2" id="KW-1185">Reference proteome</keyword>
<gene>
    <name evidence="1" type="ORF">QE152_g898</name>
</gene>
<proteinExistence type="predicted"/>
<evidence type="ECO:0000313" key="2">
    <source>
        <dbReference type="Proteomes" id="UP001458880"/>
    </source>
</evidence>
<dbReference type="EMBL" id="JASPKY010000004">
    <property type="protein sequence ID" value="KAK9754875.1"/>
    <property type="molecule type" value="Genomic_DNA"/>
</dbReference>
<protein>
    <submittedName>
        <fullName evidence="1">Uncharacterized protein</fullName>
    </submittedName>
</protein>
<accession>A0AAW1N9Y2</accession>
<evidence type="ECO:0000313" key="1">
    <source>
        <dbReference type="EMBL" id="KAK9754875.1"/>
    </source>
</evidence>
<dbReference type="AlphaFoldDB" id="A0AAW1N9Y2"/>
<organism evidence="1 2">
    <name type="scientific">Popillia japonica</name>
    <name type="common">Japanese beetle</name>
    <dbReference type="NCBI Taxonomy" id="7064"/>
    <lineage>
        <taxon>Eukaryota</taxon>
        <taxon>Metazoa</taxon>
        <taxon>Ecdysozoa</taxon>
        <taxon>Arthropoda</taxon>
        <taxon>Hexapoda</taxon>
        <taxon>Insecta</taxon>
        <taxon>Pterygota</taxon>
        <taxon>Neoptera</taxon>
        <taxon>Endopterygota</taxon>
        <taxon>Coleoptera</taxon>
        <taxon>Polyphaga</taxon>
        <taxon>Scarabaeiformia</taxon>
        <taxon>Scarabaeidae</taxon>
        <taxon>Rutelinae</taxon>
        <taxon>Popillia</taxon>
    </lineage>
</organism>
<dbReference type="Proteomes" id="UP001458880">
    <property type="component" value="Unassembled WGS sequence"/>
</dbReference>
<comment type="caution">
    <text evidence="1">The sequence shown here is derived from an EMBL/GenBank/DDBJ whole genome shotgun (WGS) entry which is preliminary data.</text>
</comment>